<reference evidence="2 3" key="1">
    <citation type="journal article" date="2013" name="Genome Announc.">
        <title>Genome Sequence of the Pyrene- and Fluoranthene-Degrading Bacterium Cycloclasticus sp. Strain PY97M.</title>
        <authorList>
            <person name="Cui Z."/>
            <person name="Xu G."/>
            <person name="Li Q."/>
            <person name="Gao W."/>
            <person name="Zheng L."/>
        </authorList>
    </citation>
    <scope>NUCLEOTIDE SEQUENCE [LARGE SCALE GENOMIC DNA]</scope>
    <source>
        <strain evidence="2 3">PY97M</strain>
    </source>
</reference>
<feature type="chain" id="PRO_5044207089" description="DUF3015 domain-containing protein" evidence="1">
    <location>
        <begin position="26"/>
        <end position="170"/>
    </location>
</feature>
<keyword evidence="1" id="KW-0732">Signal</keyword>
<keyword evidence="3" id="KW-1185">Reference proteome</keyword>
<comment type="caution">
    <text evidence="2">The sequence shown here is derived from an EMBL/GenBank/DDBJ whole genome shotgun (WGS) entry which is preliminary data.</text>
</comment>
<dbReference type="InterPro" id="IPR021383">
    <property type="entry name" value="DUF3015"/>
</dbReference>
<feature type="signal peptide" evidence="1">
    <location>
        <begin position="1"/>
        <end position="25"/>
    </location>
</feature>
<organism evidence="2 3">
    <name type="scientific">Cycloclasticus pugetii</name>
    <dbReference type="NCBI Taxonomy" id="34068"/>
    <lineage>
        <taxon>Bacteria</taxon>
        <taxon>Pseudomonadati</taxon>
        <taxon>Pseudomonadota</taxon>
        <taxon>Gammaproteobacteria</taxon>
        <taxon>Thiotrichales</taxon>
        <taxon>Piscirickettsiaceae</taxon>
        <taxon>Cycloclasticus</taxon>
    </lineage>
</organism>
<proteinExistence type="predicted"/>
<dbReference type="EMBL" id="ASHL01000001">
    <property type="protein sequence ID" value="EPD13935.1"/>
    <property type="molecule type" value="Genomic_DNA"/>
</dbReference>
<gene>
    <name evidence="2" type="ORF">L196_00510</name>
</gene>
<evidence type="ECO:0000313" key="2">
    <source>
        <dbReference type="EMBL" id="EPD13935.1"/>
    </source>
</evidence>
<evidence type="ECO:0000256" key="1">
    <source>
        <dbReference type="SAM" id="SignalP"/>
    </source>
</evidence>
<accession>A0AB33Z3L5</accession>
<dbReference type="Pfam" id="PF11220">
    <property type="entry name" value="DUF3015"/>
    <property type="match status" value="1"/>
</dbReference>
<evidence type="ECO:0008006" key="4">
    <source>
        <dbReference type="Google" id="ProtNLM"/>
    </source>
</evidence>
<dbReference type="Proteomes" id="UP000015462">
    <property type="component" value="Unassembled WGS sequence"/>
</dbReference>
<dbReference type="RefSeq" id="WP_016389515.1">
    <property type="nucleotide sequence ID" value="NZ_KE646805.1"/>
</dbReference>
<name>A0AB33Z3L5_9GAMM</name>
<dbReference type="AlphaFoldDB" id="A0AB33Z3L5"/>
<sequence>MFKLKKLIVVLVSIYLFSMSSIVFAAAHGHAKVGSGPNPYRDCGIGAAIFPNHHIAAATSNVIWDLGSTAVTSATMSPETCSNVHAKTAKFIIDNYENLIEDVAKGEGEHLVAVLDIEGCSSSRQADVVTMIRSNMGSKVASTEYSQKARIDKAADYYHAVTSASSSCSV</sequence>
<evidence type="ECO:0000313" key="3">
    <source>
        <dbReference type="Proteomes" id="UP000015462"/>
    </source>
</evidence>
<protein>
    <recommendedName>
        <fullName evidence="4">DUF3015 domain-containing protein</fullName>
    </recommendedName>
</protein>